<name>A0A067SY37_GALM3</name>
<reference evidence="3" key="1">
    <citation type="journal article" date="2014" name="Proc. Natl. Acad. Sci. U.S.A.">
        <title>Extensive sampling of basidiomycete genomes demonstrates inadequacy of the white-rot/brown-rot paradigm for wood decay fungi.</title>
        <authorList>
            <person name="Riley R."/>
            <person name="Salamov A.A."/>
            <person name="Brown D.W."/>
            <person name="Nagy L.G."/>
            <person name="Floudas D."/>
            <person name="Held B.W."/>
            <person name="Levasseur A."/>
            <person name="Lombard V."/>
            <person name="Morin E."/>
            <person name="Otillar R."/>
            <person name="Lindquist E.A."/>
            <person name="Sun H."/>
            <person name="LaButti K.M."/>
            <person name="Schmutz J."/>
            <person name="Jabbour D."/>
            <person name="Luo H."/>
            <person name="Baker S.E."/>
            <person name="Pisabarro A.G."/>
            <person name="Walton J.D."/>
            <person name="Blanchette R.A."/>
            <person name="Henrissat B."/>
            <person name="Martin F."/>
            <person name="Cullen D."/>
            <person name="Hibbett D.S."/>
            <person name="Grigoriev I.V."/>
        </authorList>
    </citation>
    <scope>NUCLEOTIDE SEQUENCE [LARGE SCALE GENOMIC DNA]</scope>
    <source>
        <strain evidence="3">CBS 339.88</strain>
    </source>
</reference>
<dbReference type="HOGENOM" id="CLU_1686708_0_0_1"/>
<organism evidence="2 3">
    <name type="scientific">Galerina marginata (strain CBS 339.88)</name>
    <dbReference type="NCBI Taxonomy" id="685588"/>
    <lineage>
        <taxon>Eukaryota</taxon>
        <taxon>Fungi</taxon>
        <taxon>Dikarya</taxon>
        <taxon>Basidiomycota</taxon>
        <taxon>Agaricomycotina</taxon>
        <taxon>Agaricomycetes</taxon>
        <taxon>Agaricomycetidae</taxon>
        <taxon>Agaricales</taxon>
        <taxon>Agaricineae</taxon>
        <taxon>Strophariaceae</taxon>
        <taxon>Galerina</taxon>
    </lineage>
</organism>
<proteinExistence type="predicted"/>
<gene>
    <name evidence="2" type="ORF">GALMADRAFT_143488</name>
</gene>
<sequence length="156" mass="17341">MNLQQNTFIPSLQSKFIVSVLQAAEKMGLSAFLLSEFKGDNITGILAQVEREVNEGGAGKIQLDLKDAISNFRLSTAQVQSSNQDDSSQIQSSSGIAPSDETDFLDDIDFNIDDYPEMYCNCEGTYGVNQEGEVQHWIDGCKVEDLRPAHRQHDDY</sequence>
<keyword evidence="3" id="KW-1185">Reference proteome</keyword>
<dbReference type="EMBL" id="KL142391">
    <property type="protein sequence ID" value="KDR71683.1"/>
    <property type="molecule type" value="Genomic_DNA"/>
</dbReference>
<accession>A0A067SY37</accession>
<feature type="compositionally biased region" description="Low complexity" evidence="1">
    <location>
        <begin position="78"/>
        <end position="94"/>
    </location>
</feature>
<dbReference type="Proteomes" id="UP000027222">
    <property type="component" value="Unassembled WGS sequence"/>
</dbReference>
<evidence type="ECO:0000256" key="1">
    <source>
        <dbReference type="SAM" id="MobiDB-lite"/>
    </source>
</evidence>
<feature type="region of interest" description="Disordered" evidence="1">
    <location>
        <begin position="77"/>
        <end position="102"/>
    </location>
</feature>
<dbReference type="AlphaFoldDB" id="A0A067SY37"/>
<protein>
    <submittedName>
        <fullName evidence="2">Uncharacterized protein</fullName>
    </submittedName>
</protein>
<evidence type="ECO:0000313" key="3">
    <source>
        <dbReference type="Proteomes" id="UP000027222"/>
    </source>
</evidence>
<evidence type="ECO:0000313" key="2">
    <source>
        <dbReference type="EMBL" id="KDR71683.1"/>
    </source>
</evidence>